<sequence>MAPKKKQQQKQKAASSFSSSSSSQSKSKSSGGPKLQISAENEQRLRRLLLSSGRPTLPPSATPADETISKSQKAKRLRSIYEKLSCEGFTDDQIERALSALIEGATFEAALDWLCLNIPGNELPSKFSSGTSMHTNEGGSISIISTAREDWVSSPHPSAKIKEQTPEISVRIKGHRDEETLDSLQPSQADWIRQYMEQQEEDDLGTWEGNMSDRGSTREVSDPNTRAVSIAEEYRIARLEATDAKERGDKKTQERAGHIIRKLKQEMSALGLADDILASGLGDERSSNCASDISYDSVAFKPSEAIKLCDAESGFDFVAREIEPTVDGNDMECCNSKVFSGVHNSLSVPIQEKFTLEDEEPEDVELGNLFSEDASSNGMLPPEVLKLQKKEKISQLSSGQTLEKIDGIWRKGDPRKIPKAVLHQLCQRFGWEAPKFNKVTGKENRFFYAVSVLRTASGRGKSRKTGGLITLQLPDENETFESAEDAQNRVAAFALYRLFPDLPVHQLVTEPYSSFVTQWQEGESLTKIEDSEEIRRAGFVDSLLSADNSGSTTSRDVTNLSLHEKLVKSVVPENIDSAAAAAAKVERMNRFRNAESSYLREEQENKMKMRKYKDMLEARAALPIAELKGDILQLLKENNVLVVCGETGCGKTTQGIMTGCILTIRFYRSHNLYWMT</sequence>
<dbReference type="PANTHER" id="PTHR18934">
    <property type="entry name" value="ATP-DEPENDENT RNA HELICASE"/>
    <property type="match status" value="1"/>
</dbReference>
<dbReference type="AlphaFoldDB" id="A0A834ZUE1"/>
<dbReference type="GO" id="GO:0004386">
    <property type="term" value="F:helicase activity"/>
    <property type="evidence" value="ECO:0007669"/>
    <property type="project" value="UniProtKB-KW"/>
</dbReference>
<accession>A0A834ZUE1</accession>
<proteinExistence type="predicted"/>
<comment type="caution">
    <text evidence="6">The sequence shown here is derived from an EMBL/GenBank/DDBJ whole genome shotgun (WGS) entry which is preliminary data.</text>
</comment>
<dbReference type="InterPro" id="IPR027417">
    <property type="entry name" value="P-loop_NTPase"/>
</dbReference>
<dbReference type="Gene3D" id="3.40.50.300">
    <property type="entry name" value="P-loop containing nucleotide triphosphate hydrolases"/>
    <property type="match status" value="1"/>
</dbReference>
<dbReference type="OMA" id="ATKKPCE"/>
<reference evidence="6 7" key="1">
    <citation type="submission" date="2020-04" db="EMBL/GenBank/DDBJ databases">
        <title>Plant Genome Project.</title>
        <authorList>
            <person name="Zhang R.-G."/>
        </authorList>
    </citation>
    <scope>NUCLEOTIDE SEQUENCE [LARGE SCALE GENOMIC DNA]</scope>
    <source>
        <strain evidence="6">YNK0</strain>
        <tissue evidence="6">Leaf</tissue>
    </source>
</reference>
<evidence type="ECO:0000256" key="1">
    <source>
        <dbReference type="ARBA" id="ARBA00022801"/>
    </source>
</evidence>
<evidence type="ECO:0000259" key="4">
    <source>
        <dbReference type="Pfam" id="PF24385"/>
    </source>
</evidence>
<gene>
    <name evidence="6" type="ORF">HHK36_004414</name>
</gene>
<protein>
    <submittedName>
        <fullName evidence="6">Uncharacterized protein</fullName>
    </submittedName>
</protein>
<organism evidence="6 7">
    <name type="scientific">Tetracentron sinense</name>
    <name type="common">Spur-leaf</name>
    <dbReference type="NCBI Taxonomy" id="13715"/>
    <lineage>
        <taxon>Eukaryota</taxon>
        <taxon>Viridiplantae</taxon>
        <taxon>Streptophyta</taxon>
        <taxon>Embryophyta</taxon>
        <taxon>Tracheophyta</taxon>
        <taxon>Spermatophyta</taxon>
        <taxon>Magnoliopsida</taxon>
        <taxon>Trochodendrales</taxon>
        <taxon>Trochodendraceae</taxon>
        <taxon>Tetracentron</taxon>
    </lineage>
</organism>
<dbReference type="GO" id="GO:0003723">
    <property type="term" value="F:RNA binding"/>
    <property type="evidence" value="ECO:0007669"/>
    <property type="project" value="TreeGrafter"/>
</dbReference>
<feature type="domain" description="ATP-dependent RNA helicase DHX29 DSRM-like" evidence="4">
    <location>
        <begin position="416"/>
        <end position="515"/>
    </location>
</feature>
<dbReference type="GO" id="GO:0016787">
    <property type="term" value="F:hydrolase activity"/>
    <property type="evidence" value="ECO:0007669"/>
    <property type="project" value="UniProtKB-KW"/>
</dbReference>
<feature type="region of interest" description="Disordered" evidence="3">
    <location>
        <begin position="1"/>
        <end position="70"/>
    </location>
</feature>
<dbReference type="Pfam" id="PF24385">
    <property type="entry name" value="DSRM_DHX29"/>
    <property type="match status" value="1"/>
</dbReference>
<dbReference type="Proteomes" id="UP000655225">
    <property type="component" value="Unassembled WGS sequence"/>
</dbReference>
<evidence type="ECO:0000313" key="6">
    <source>
        <dbReference type="EMBL" id="KAF8411855.1"/>
    </source>
</evidence>
<dbReference type="OrthoDB" id="5600252at2759"/>
<dbReference type="EMBL" id="JABCRI010000002">
    <property type="protein sequence ID" value="KAF8411855.1"/>
    <property type="molecule type" value="Genomic_DNA"/>
</dbReference>
<dbReference type="SUPFAM" id="SSF52540">
    <property type="entry name" value="P-loop containing nucleoside triphosphate hydrolases"/>
    <property type="match status" value="1"/>
</dbReference>
<dbReference type="InterPro" id="IPR056328">
    <property type="entry name" value="DSRM_DHX29"/>
</dbReference>
<keyword evidence="2" id="KW-0347">Helicase</keyword>
<keyword evidence="2" id="KW-0547">Nucleotide-binding</keyword>
<dbReference type="PANTHER" id="PTHR18934:SF246">
    <property type="entry name" value="DEXH-BOX ATP-DEPENDENT RNA HELICASE DEXH4, CHLOROPLASTIC-RELATED"/>
    <property type="match status" value="1"/>
</dbReference>
<evidence type="ECO:0000313" key="7">
    <source>
        <dbReference type="Proteomes" id="UP000655225"/>
    </source>
</evidence>
<dbReference type="SUPFAM" id="SSF54768">
    <property type="entry name" value="dsRNA-binding domain-like"/>
    <property type="match status" value="1"/>
</dbReference>
<name>A0A834ZUE1_TETSI</name>
<keyword evidence="7" id="KW-1185">Reference proteome</keyword>
<evidence type="ECO:0000256" key="3">
    <source>
        <dbReference type="SAM" id="MobiDB-lite"/>
    </source>
</evidence>
<evidence type="ECO:0000256" key="2">
    <source>
        <dbReference type="ARBA" id="ARBA00022806"/>
    </source>
</evidence>
<dbReference type="InterPro" id="IPR056890">
    <property type="entry name" value="UBA_DHX29-like"/>
</dbReference>
<dbReference type="Pfam" id="PF24899">
    <property type="entry name" value="UBA_DHX29"/>
    <property type="match status" value="1"/>
</dbReference>
<dbReference type="CDD" id="cd00048">
    <property type="entry name" value="DSRM_SF"/>
    <property type="match status" value="1"/>
</dbReference>
<keyword evidence="1" id="KW-0378">Hydrolase</keyword>
<feature type="compositionally biased region" description="Low complexity" evidence="3">
    <location>
        <begin position="10"/>
        <end position="30"/>
    </location>
</feature>
<keyword evidence="2" id="KW-0067">ATP-binding</keyword>
<feature type="domain" description="ATP-dependent RNA helicase DHX29-like UBA" evidence="5">
    <location>
        <begin position="76"/>
        <end position="128"/>
    </location>
</feature>
<evidence type="ECO:0000259" key="5">
    <source>
        <dbReference type="Pfam" id="PF24899"/>
    </source>
</evidence>